<comment type="caution">
    <text evidence="2">The sequence shown here is derived from an EMBL/GenBank/DDBJ whole genome shotgun (WGS) entry which is preliminary data.</text>
</comment>
<accession>A0A3M7T3X7</accession>
<gene>
    <name evidence="2" type="ORF">BpHYR1_021835</name>
</gene>
<proteinExistence type="predicted"/>
<organism evidence="2 3">
    <name type="scientific">Brachionus plicatilis</name>
    <name type="common">Marine rotifer</name>
    <name type="synonym">Brachionus muelleri</name>
    <dbReference type="NCBI Taxonomy" id="10195"/>
    <lineage>
        <taxon>Eukaryota</taxon>
        <taxon>Metazoa</taxon>
        <taxon>Spiralia</taxon>
        <taxon>Gnathifera</taxon>
        <taxon>Rotifera</taxon>
        <taxon>Eurotatoria</taxon>
        <taxon>Monogononta</taxon>
        <taxon>Pseudotrocha</taxon>
        <taxon>Ploima</taxon>
        <taxon>Brachionidae</taxon>
        <taxon>Brachionus</taxon>
    </lineage>
</organism>
<keyword evidence="3" id="KW-1185">Reference proteome</keyword>
<feature type="transmembrane region" description="Helical" evidence="1">
    <location>
        <begin position="31"/>
        <end position="47"/>
    </location>
</feature>
<dbReference type="Proteomes" id="UP000276133">
    <property type="component" value="Unassembled WGS sequence"/>
</dbReference>
<dbReference type="AlphaFoldDB" id="A0A3M7T3X7"/>
<evidence type="ECO:0000313" key="2">
    <source>
        <dbReference type="EMBL" id="RNA42736.1"/>
    </source>
</evidence>
<name>A0A3M7T3X7_BRAPC</name>
<dbReference type="EMBL" id="REGN01000323">
    <property type="protein sequence ID" value="RNA42736.1"/>
    <property type="molecule type" value="Genomic_DNA"/>
</dbReference>
<reference evidence="2 3" key="1">
    <citation type="journal article" date="2018" name="Sci. Rep.">
        <title>Genomic signatures of local adaptation to the degree of environmental predictability in rotifers.</title>
        <authorList>
            <person name="Franch-Gras L."/>
            <person name="Hahn C."/>
            <person name="Garcia-Roger E.M."/>
            <person name="Carmona M.J."/>
            <person name="Serra M."/>
            <person name="Gomez A."/>
        </authorList>
    </citation>
    <scope>NUCLEOTIDE SEQUENCE [LARGE SCALE GENOMIC DNA]</scope>
    <source>
        <strain evidence="2">HYR1</strain>
    </source>
</reference>
<evidence type="ECO:0000256" key="1">
    <source>
        <dbReference type="SAM" id="Phobius"/>
    </source>
</evidence>
<sequence length="193" mass="23084">MVLDMKILGGKIFQIIAHIVLDLLNRRKSDIVVFVPGLILILGWRWRRQRRLRRIGGRLERVDMFVVWRRLLIRNGSRNNGARLIRRHQFTTNGRNYHVTIEQRITIVRRYVRRAKRPPRHCHRLVQQFAQQLRPYPKSSTIAAPSNSRARLVHYPVILKQTKTFEQLIGNQNRMGRRVVSQSRAKRRVQRHI</sequence>
<evidence type="ECO:0000313" key="3">
    <source>
        <dbReference type="Proteomes" id="UP000276133"/>
    </source>
</evidence>
<keyword evidence="1" id="KW-0812">Transmembrane</keyword>
<keyword evidence="1" id="KW-1133">Transmembrane helix</keyword>
<keyword evidence="1" id="KW-0472">Membrane</keyword>
<protein>
    <submittedName>
        <fullName evidence="2">Uncharacterized protein</fullName>
    </submittedName>
</protein>